<feature type="transmembrane region" description="Helical" evidence="1">
    <location>
        <begin position="7"/>
        <end position="27"/>
    </location>
</feature>
<protein>
    <submittedName>
        <fullName evidence="2">Uncharacterized protein</fullName>
    </submittedName>
</protein>
<evidence type="ECO:0000313" key="3">
    <source>
        <dbReference type="Proteomes" id="UP000075321"/>
    </source>
</evidence>
<reference evidence="2 3" key="1">
    <citation type="submission" date="2016-02" db="EMBL/GenBank/DDBJ databases">
        <title>Genome sequence of Halalkalicoccus paucihalophilus DSM 24557.</title>
        <authorList>
            <person name="Poehlein A."/>
            <person name="Daniel R."/>
        </authorList>
    </citation>
    <scope>NUCLEOTIDE SEQUENCE [LARGE SCALE GENOMIC DNA]</scope>
    <source>
        <strain evidence="2 3">DSM 24557</strain>
    </source>
</reference>
<name>A0A151AEA0_9EURY</name>
<comment type="caution">
    <text evidence="2">The sequence shown here is derived from an EMBL/GenBank/DDBJ whole genome shotgun (WGS) entry which is preliminary data.</text>
</comment>
<gene>
    <name evidence="2" type="ORF">HAPAU_25780</name>
</gene>
<dbReference type="Proteomes" id="UP000075321">
    <property type="component" value="Unassembled WGS sequence"/>
</dbReference>
<keyword evidence="1" id="KW-1133">Transmembrane helix</keyword>
<evidence type="ECO:0000256" key="1">
    <source>
        <dbReference type="SAM" id="Phobius"/>
    </source>
</evidence>
<dbReference type="EMBL" id="LTAZ01000005">
    <property type="protein sequence ID" value="KYH25900.1"/>
    <property type="molecule type" value="Genomic_DNA"/>
</dbReference>
<dbReference type="AlphaFoldDB" id="A0A151AEA0"/>
<keyword evidence="1" id="KW-0472">Membrane</keyword>
<sequence length="33" mass="3642">MDKDKRGMIIYALIGVVILLFVSYVVVRAVMGA</sequence>
<keyword evidence="1" id="KW-0812">Transmembrane</keyword>
<proteinExistence type="predicted"/>
<organism evidence="2 3">
    <name type="scientific">Halalkalicoccus paucihalophilus</name>
    <dbReference type="NCBI Taxonomy" id="1008153"/>
    <lineage>
        <taxon>Archaea</taxon>
        <taxon>Methanobacteriati</taxon>
        <taxon>Methanobacteriota</taxon>
        <taxon>Stenosarchaea group</taxon>
        <taxon>Halobacteria</taxon>
        <taxon>Halobacteriales</taxon>
        <taxon>Halococcaceae</taxon>
        <taxon>Halalkalicoccus</taxon>
    </lineage>
</organism>
<keyword evidence="3" id="KW-1185">Reference proteome</keyword>
<accession>A0A151AEA0</accession>
<dbReference type="PATRIC" id="fig|1008153.3.peg.2627"/>
<evidence type="ECO:0000313" key="2">
    <source>
        <dbReference type="EMBL" id="KYH25900.1"/>
    </source>
</evidence>